<protein>
    <recommendedName>
        <fullName evidence="2">G domain-containing protein</fullName>
    </recommendedName>
</protein>
<dbReference type="Gene3D" id="3.40.50.300">
    <property type="entry name" value="P-loop containing nucleotide triphosphate hydrolases"/>
    <property type="match status" value="1"/>
</dbReference>
<accession>A0ABQ6HLU0</accession>
<dbReference type="PANTHER" id="PTHR42698">
    <property type="entry name" value="GTPASE ERA"/>
    <property type="match status" value="1"/>
</dbReference>
<dbReference type="InterPro" id="IPR005662">
    <property type="entry name" value="GTPase_Era-like"/>
</dbReference>
<reference evidence="4" key="1">
    <citation type="journal article" date="2019" name="Int. J. Syst. Evol. Microbiol.">
        <title>The Global Catalogue of Microorganisms (GCM) 10K type strain sequencing project: providing services to taxonomists for standard genome sequencing and annotation.</title>
        <authorList>
            <consortium name="The Broad Institute Genomics Platform"/>
            <consortium name="The Broad Institute Genome Sequencing Center for Infectious Disease"/>
            <person name="Wu L."/>
            <person name="Ma J."/>
        </authorList>
    </citation>
    <scope>NUCLEOTIDE SEQUENCE [LARGE SCALE GENOMIC DNA]</scope>
    <source>
        <strain evidence="4">NBRC 105830</strain>
    </source>
</reference>
<keyword evidence="1" id="KW-0812">Transmembrane</keyword>
<gene>
    <name evidence="3" type="ORF">GCM10025862_06800</name>
</gene>
<feature type="transmembrane region" description="Helical" evidence="1">
    <location>
        <begin position="398"/>
        <end position="423"/>
    </location>
</feature>
<name>A0ABQ6HLU0_9MICO</name>
<evidence type="ECO:0000259" key="2">
    <source>
        <dbReference type="Pfam" id="PF01926"/>
    </source>
</evidence>
<evidence type="ECO:0000256" key="1">
    <source>
        <dbReference type="SAM" id="Phobius"/>
    </source>
</evidence>
<evidence type="ECO:0000313" key="4">
    <source>
        <dbReference type="Proteomes" id="UP001157109"/>
    </source>
</evidence>
<organism evidence="3 4">
    <name type="scientific">Arsenicicoccus piscis</name>
    <dbReference type="NCBI Taxonomy" id="673954"/>
    <lineage>
        <taxon>Bacteria</taxon>
        <taxon>Bacillati</taxon>
        <taxon>Actinomycetota</taxon>
        <taxon>Actinomycetes</taxon>
        <taxon>Micrococcales</taxon>
        <taxon>Intrasporangiaceae</taxon>
        <taxon>Arsenicicoccus</taxon>
    </lineage>
</organism>
<dbReference type="SUPFAM" id="SSF52540">
    <property type="entry name" value="P-loop containing nucleoside triphosphate hydrolases"/>
    <property type="match status" value="1"/>
</dbReference>
<dbReference type="RefSeq" id="WP_284283707.1">
    <property type="nucleotide sequence ID" value="NZ_BSUJ01000001.1"/>
</dbReference>
<evidence type="ECO:0000313" key="3">
    <source>
        <dbReference type="EMBL" id="GMA18659.1"/>
    </source>
</evidence>
<keyword evidence="1" id="KW-0472">Membrane</keyword>
<comment type="caution">
    <text evidence="3">The sequence shown here is derived from an EMBL/GenBank/DDBJ whole genome shotgun (WGS) entry which is preliminary data.</text>
</comment>
<dbReference type="Proteomes" id="UP001157109">
    <property type="component" value="Unassembled WGS sequence"/>
</dbReference>
<keyword evidence="4" id="KW-1185">Reference proteome</keyword>
<dbReference type="Pfam" id="PF01926">
    <property type="entry name" value="MMR_HSR1"/>
    <property type="match status" value="1"/>
</dbReference>
<dbReference type="EMBL" id="BSUJ01000001">
    <property type="protein sequence ID" value="GMA18659.1"/>
    <property type="molecule type" value="Genomic_DNA"/>
</dbReference>
<proteinExistence type="predicted"/>
<keyword evidence="1" id="KW-1133">Transmembrane helix</keyword>
<feature type="transmembrane region" description="Helical" evidence="1">
    <location>
        <begin position="435"/>
        <end position="461"/>
    </location>
</feature>
<dbReference type="InterPro" id="IPR027417">
    <property type="entry name" value="P-loop_NTPase"/>
</dbReference>
<sequence>MVNKTRERTAIVGRHTVAALAGATGSGKSSLFNMLADADVARVGARRPTTSTASAAVWGDDAGTTLLDWLGVGARHRVEPQPGSASGSAGSGQDSALDGLVLLDLPDFDSRAAAHRDEADRVLGLVDVFVWVTDPQKYADARLHDEYVRALAEHDAVTIVVLNQADRLTPQALDQCCADLQRLLEADGLHGVPVLATSTVTEQGLDELRARLAATVHSQNAAEQRLSGDLRTMAGTLRREVADTEADVDPTPDTELVAALARAAGVPVVLEAVERDYQREAAAMTGWPFTRWSKAFSPDPLKRLRLKEDSGLGITESDVRTSIGRSSLPPPSPAARASVDVATRRLADDASEGLPTPWAEAIHDLTDDEADLIDSLDQTVLGVPLRARRPRWWSVLNVLQWLLAAIAVVGLVWLLALQVLAWLQLPAPDTPRLWILPYPLLMLVGGLLLGLLLAGLGRALARGGARRRRDGIQKRFHAAIADVTADRLVEPVREVLVRHARTRELLDEARR</sequence>
<dbReference type="InterPro" id="IPR006073">
    <property type="entry name" value="GTP-bd"/>
</dbReference>
<feature type="domain" description="G" evidence="2">
    <location>
        <begin position="18"/>
        <end position="163"/>
    </location>
</feature>
<dbReference type="PANTHER" id="PTHR42698:SF1">
    <property type="entry name" value="GTPASE ERA, MITOCHONDRIAL"/>
    <property type="match status" value="1"/>
</dbReference>